<organism evidence="7 8">
    <name type="scientific">Limosa lapponica baueri</name>
    <dbReference type="NCBI Taxonomy" id="1758121"/>
    <lineage>
        <taxon>Eukaryota</taxon>
        <taxon>Metazoa</taxon>
        <taxon>Chordata</taxon>
        <taxon>Craniata</taxon>
        <taxon>Vertebrata</taxon>
        <taxon>Euteleostomi</taxon>
        <taxon>Archelosauria</taxon>
        <taxon>Archosauria</taxon>
        <taxon>Dinosauria</taxon>
        <taxon>Saurischia</taxon>
        <taxon>Theropoda</taxon>
        <taxon>Coelurosauria</taxon>
        <taxon>Aves</taxon>
        <taxon>Neognathae</taxon>
        <taxon>Neoaves</taxon>
        <taxon>Charadriiformes</taxon>
        <taxon>Scolopacidae</taxon>
        <taxon>Limosa</taxon>
    </lineage>
</organism>
<dbReference type="PANTHER" id="PTHR11844">
    <property type="entry name" value="METALLOPROTEASE INHIBITOR"/>
    <property type="match status" value="1"/>
</dbReference>
<keyword evidence="6" id="KW-0481">Metalloenzyme inhibitor</keyword>
<evidence type="ECO:0000313" key="7">
    <source>
        <dbReference type="EMBL" id="PKU27894.1"/>
    </source>
</evidence>
<evidence type="ECO:0000256" key="6">
    <source>
        <dbReference type="ARBA" id="ARBA00023215"/>
    </source>
</evidence>
<comment type="subcellular location">
    <subcellularLocation>
        <location evidence="1">Secreted</location>
    </subcellularLocation>
</comment>
<dbReference type="GO" id="GO:0031012">
    <property type="term" value="C:extracellular matrix"/>
    <property type="evidence" value="ECO:0007669"/>
    <property type="project" value="TreeGrafter"/>
</dbReference>
<dbReference type="OrthoDB" id="6041373at2759"/>
<dbReference type="InterPro" id="IPR001820">
    <property type="entry name" value="TIMP"/>
</dbReference>
<dbReference type="AlphaFoldDB" id="A0A2I0T290"/>
<dbReference type="GO" id="GO:0034097">
    <property type="term" value="P:response to cytokine"/>
    <property type="evidence" value="ECO:0007669"/>
    <property type="project" value="TreeGrafter"/>
</dbReference>
<dbReference type="GO" id="GO:0008191">
    <property type="term" value="F:metalloendopeptidase inhibitor activity"/>
    <property type="evidence" value="ECO:0007669"/>
    <property type="project" value="InterPro"/>
</dbReference>
<dbReference type="GO" id="GO:0051045">
    <property type="term" value="P:negative regulation of membrane protein ectodomain proteolysis"/>
    <property type="evidence" value="ECO:0007669"/>
    <property type="project" value="TreeGrafter"/>
</dbReference>
<dbReference type="PANTHER" id="PTHR11844:SF24">
    <property type="entry name" value="METALLOPROTEINASE INHIBITOR 2"/>
    <property type="match status" value="1"/>
</dbReference>
<evidence type="ECO:0000313" key="8">
    <source>
        <dbReference type="Proteomes" id="UP000233556"/>
    </source>
</evidence>
<keyword evidence="8" id="KW-1185">Reference proteome</keyword>
<evidence type="ECO:0000256" key="5">
    <source>
        <dbReference type="ARBA" id="ARBA00022690"/>
    </source>
</evidence>
<proteinExistence type="inferred from homology"/>
<keyword evidence="3" id="KW-0964">Secreted</keyword>
<comment type="similarity">
    <text evidence="2">Belongs to the protease inhibitor I35 (TIMP) family.</text>
</comment>
<dbReference type="GO" id="GO:0005615">
    <property type="term" value="C:extracellular space"/>
    <property type="evidence" value="ECO:0007669"/>
    <property type="project" value="TreeGrafter"/>
</dbReference>
<sequence length="109" mass="12082">MACPLCAESITEGPGSRSWWQVIRAKAVSAKEVDSGNDIYGNPIKRIQYEIKQIKMFKGPDKDIEFIYTAPSTAVCGRLLDTGGKKEYLIAGGWPRGRALGGHRWQGWP</sequence>
<keyword evidence="4" id="KW-0483">Metalloprotease inhibitor</keyword>
<dbReference type="InterPro" id="IPR008993">
    <property type="entry name" value="TIMP-like_OB-fold"/>
</dbReference>
<evidence type="ECO:0000256" key="2">
    <source>
        <dbReference type="ARBA" id="ARBA00011027"/>
    </source>
</evidence>
<dbReference type="GO" id="GO:0002020">
    <property type="term" value="F:protease binding"/>
    <property type="evidence" value="ECO:0007669"/>
    <property type="project" value="TreeGrafter"/>
</dbReference>
<gene>
    <name evidence="7" type="ORF">llap_21802</name>
</gene>
<evidence type="ECO:0008006" key="9">
    <source>
        <dbReference type="Google" id="ProtNLM"/>
    </source>
</evidence>
<dbReference type="SUPFAM" id="SSF50242">
    <property type="entry name" value="TIMP-like"/>
    <property type="match status" value="1"/>
</dbReference>
<protein>
    <recommendedName>
        <fullName evidence="9">Metalloproteinase inhibitor 2</fullName>
    </recommendedName>
</protein>
<accession>A0A2I0T290</accession>
<dbReference type="Gene3D" id="2.40.50.120">
    <property type="match status" value="1"/>
</dbReference>
<evidence type="ECO:0000256" key="1">
    <source>
        <dbReference type="ARBA" id="ARBA00004613"/>
    </source>
</evidence>
<reference evidence="8" key="2">
    <citation type="submission" date="2017-12" db="EMBL/GenBank/DDBJ databases">
        <title>Genome sequence of the Bar-tailed Godwit (Limosa lapponica baueri).</title>
        <authorList>
            <person name="Lima N.C.B."/>
            <person name="Parody-Merino A.M."/>
            <person name="Battley P.F."/>
            <person name="Fidler A.E."/>
            <person name="Prosdocimi F."/>
        </authorList>
    </citation>
    <scope>NUCLEOTIDE SEQUENCE [LARGE SCALE GENOMIC DNA]</scope>
</reference>
<evidence type="ECO:0000256" key="3">
    <source>
        <dbReference type="ARBA" id="ARBA00022525"/>
    </source>
</evidence>
<name>A0A2I0T290_LIMLA</name>
<keyword evidence="5" id="KW-0646">Protease inhibitor</keyword>
<reference evidence="8" key="1">
    <citation type="submission" date="2017-11" db="EMBL/GenBank/DDBJ databases">
        <authorList>
            <person name="Lima N.C."/>
            <person name="Parody-Merino A.M."/>
            <person name="Battley P.F."/>
            <person name="Fidler A.E."/>
            <person name="Prosdocimi F."/>
        </authorList>
    </citation>
    <scope>NUCLEOTIDE SEQUENCE [LARGE SCALE GENOMIC DNA]</scope>
</reference>
<dbReference type="SMART" id="SM00206">
    <property type="entry name" value="NTR"/>
    <property type="match status" value="1"/>
</dbReference>
<dbReference type="Pfam" id="PF00965">
    <property type="entry name" value="TIMP"/>
    <property type="match status" value="1"/>
</dbReference>
<dbReference type="EMBL" id="KZ523716">
    <property type="protein sequence ID" value="PKU27894.1"/>
    <property type="molecule type" value="Genomic_DNA"/>
</dbReference>
<evidence type="ECO:0000256" key="4">
    <source>
        <dbReference type="ARBA" id="ARBA00022608"/>
    </source>
</evidence>
<dbReference type="Proteomes" id="UP000233556">
    <property type="component" value="Unassembled WGS sequence"/>
</dbReference>
<dbReference type="GO" id="GO:0009725">
    <property type="term" value="P:response to hormone"/>
    <property type="evidence" value="ECO:0007669"/>
    <property type="project" value="TreeGrafter"/>
</dbReference>